<organism evidence="2 3">
    <name type="scientific">Parasynechococcus marenigrum (strain WH8102)</name>
    <dbReference type="NCBI Taxonomy" id="84588"/>
    <lineage>
        <taxon>Bacteria</taxon>
        <taxon>Bacillati</taxon>
        <taxon>Cyanobacteriota</taxon>
        <taxon>Cyanophyceae</taxon>
        <taxon>Synechococcales</taxon>
        <taxon>Prochlorococcaceae</taxon>
        <taxon>Parasynechococcus</taxon>
        <taxon>Parasynechococcus marenigrum</taxon>
    </lineage>
</organism>
<evidence type="ECO:0000313" key="3">
    <source>
        <dbReference type="Proteomes" id="UP000001422"/>
    </source>
</evidence>
<dbReference type="Proteomes" id="UP000001422">
    <property type="component" value="Chromosome"/>
</dbReference>
<sequence>MSILLGRLDQFTGLQRHHSKTPHKHQCDHNQNNGGDVADLQLTEHEGQGNRHRDLDGSESLKLGCDGVVGEKLLKYADAIGPAHLHLKSHQAVTHPHQGVDINGFVDLLLLRPGPVVLVLIGVHRTEDVYLQRKDDAEWRSQRHRP</sequence>
<name>Q7U6C9_PARMW</name>
<gene>
    <name evidence="2" type="ordered locus">SYNW1409</name>
</gene>
<reference evidence="2 3" key="1">
    <citation type="journal article" date="2003" name="Nature">
        <title>The genome of a motile marine Synechococcus.</title>
        <authorList>
            <person name="Palenik B."/>
            <person name="Brahamsha B."/>
            <person name="Larimer F."/>
            <person name="Land M."/>
            <person name="Hauser L."/>
            <person name="Chain P."/>
            <person name="Lamerdin J."/>
            <person name="Regala W."/>
            <person name="Allen E.A."/>
            <person name="McCarren J."/>
            <person name="Paulsen I."/>
            <person name="Dufresne A."/>
            <person name="Partensky F."/>
            <person name="Webb E."/>
            <person name="Waterbury J."/>
        </authorList>
    </citation>
    <scope>NUCLEOTIDE SEQUENCE [LARGE SCALE GENOMIC DNA]</scope>
    <source>
        <strain evidence="2 3">WH8102</strain>
    </source>
</reference>
<evidence type="ECO:0000313" key="2">
    <source>
        <dbReference type="EMBL" id="CAE07924.1"/>
    </source>
</evidence>
<dbReference type="EMBL" id="BX569692">
    <property type="protein sequence ID" value="CAE07924.1"/>
    <property type="molecule type" value="Genomic_DNA"/>
</dbReference>
<feature type="compositionally biased region" description="Basic residues" evidence="1">
    <location>
        <begin position="15"/>
        <end position="26"/>
    </location>
</feature>
<proteinExistence type="predicted"/>
<feature type="region of interest" description="Disordered" evidence="1">
    <location>
        <begin position="15"/>
        <end position="37"/>
    </location>
</feature>
<dbReference type="STRING" id="84588.SYNW1409"/>
<evidence type="ECO:0000256" key="1">
    <source>
        <dbReference type="SAM" id="MobiDB-lite"/>
    </source>
</evidence>
<protein>
    <submittedName>
        <fullName evidence="2">Uncharacterized protein</fullName>
    </submittedName>
</protein>
<dbReference type="AlphaFoldDB" id="Q7U6C9"/>
<dbReference type="KEGG" id="syw:SYNW1409"/>
<keyword evidence="3" id="KW-1185">Reference proteome</keyword>
<accession>Q7U6C9</accession>
<dbReference type="HOGENOM" id="CLU_1776547_0_0_3"/>